<feature type="transmembrane region" description="Helical" evidence="1">
    <location>
        <begin position="64"/>
        <end position="82"/>
    </location>
</feature>
<accession>A0A1K2HZX1</accession>
<reference evidence="3 4" key="1">
    <citation type="submission" date="2016-11" db="EMBL/GenBank/DDBJ databases">
        <authorList>
            <person name="Jaros S."/>
            <person name="Januszkiewicz K."/>
            <person name="Wedrychowicz H."/>
        </authorList>
    </citation>
    <scope>NUCLEOTIDE SEQUENCE [LARGE SCALE GENOMIC DNA]</scope>
    <source>
        <strain evidence="3 4">ATCC 23634</strain>
    </source>
</reference>
<organism evidence="3 4">
    <name type="scientific">Devosia enhydra</name>
    <dbReference type="NCBI Taxonomy" id="665118"/>
    <lineage>
        <taxon>Bacteria</taxon>
        <taxon>Pseudomonadati</taxon>
        <taxon>Pseudomonadota</taxon>
        <taxon>Alphaproteobacteria</taxon>
        <taxon>Hyphomicrobiales</taxon>
        <taxon>Devosiaceae</taxon>
        <taxon>Devosia</taxon>
    </lineage>
</organism>
<feature type="transmembrane region" description="Helical" evidence="1">
    <location>
        <begin position="6"/>
        <end position="25"/>
    </location>
</feature>
<sequence length="545" mass="59561">MTVRGLLARLPALLVSALIIDLVLIQPNHPDAMTWGALRLFPLELPVILLTMIALAGTGWLVRAVRAVLVVVLVVIAVLKVADYGMFIAFNRPFNPLIDIHLVEAGLRLLSGTIGQVQATAIGIAAAITPFVLAWLLWWATGRWSRVVTPPAVRGVAVIGVVLASGLAIAEIGQARRAWTLPFSPPGAAFTARVGIERIEIYRALLADLEDFRKAADADPFPQTAGLFDRLEGADVLVIFVESYGRASIDNPLYAPTHRATLERFETGIAETGLGMRTGWLTSPISGGQSWLAHATLASGLRVDNQARYSAMLASPRHTLFHLANDAGYRTAAVMPAITLPWPEARLLGFQQEMPAAALGYKGDPFNWITMPDQFTLEAFDRLTAGEDLRRFTQIALISSHAPWTPVPQMVPWDEIGDGTIFNQWANSGDPPSVVWRDQDRVREQYRLTIDYALEAVLDYVRRHAEDDRVTIILGDHPPVAWVSGVAGGDVPIHMIGPPERLAAIADWGWTEGLIPGPDAPVWPMEAFRDRLISAYSSQVSESSR</sequence>
<dbReference type="AlphaFoldDB" id="A0A1K2HZX1"/>
<dbReference type="InterPro" id="IPR017850">
    <property type="entry name" value="Alkaline_phosphatase_core_sf"/>
</dbReference>
<keyword evidence="4" id="KW-1185">Reference proteome</keyword>
<name>A0A1K2HZX1_9HYPH</name>
<feature type="domain" description="Sulfatase N-terminal" evidence="2">
    <location>
        <begin position="305"/>
        <end position="477"/>
    </location>
</feature>
<evidence type="ECO:0000313" key="3">
    <source>
        <dbReference type="EMBL" id="SFZ85678.1"/>
    </source>
</evidence>
<dbReference type="Pfam" id="PF00884">
    <property type="entry name" value="Sulfatase"/>
    <property type="match status" value="1"/>
</dbReference>
<keyword evidence="1" id="KW-0812">Transmembrane</keyword>
<feature type="transmembrane region" description="Helical" evidence="1">
    <location>
        <begin position="117"/>
        <end position="140"/>
    </location>
</feature>
<keyword evidence="1" id="KW-1133">Transmembrane helix</keyword>
<dbReference type="RefSeq" id="WP_210185475.1">
    <property type="nucleotide sequence ID" value="NZ_FPKU01000002.1"/>
</dbReference>
<evidence type="ECO:0000256" key="1">
    <source>
        <dbReference type="SAM" id="Phobius"/>
    </source>
</evidence>
<dbReference type="Gene3D" id="3.40.720.10">
    <property type="entry name" value="Alkaline Phosphatase, subunit A"/>
    <property type="match status" value="1"/>
</dbReference>
<dbReference type="Proteomes" id="UP000183447">
    <property type="component" value="Unassembled WGS sequence"/>
</dbReference>
<dbReference type="EMBL" id="FPKU01000002">
    <property type="protein sequence ID" value="SFZ85678.1"/>
    <property type="molecule type" value="Genomic_DNA"/>
</dbReference>
<evidence type="ECO:0000313" key="4">
    <source>
        <dbReference type="Proteomes" id="UP000183447"/>
    </source>
</evidence>
<protein>
    <recommendedName>
        <fullName evidence="2">Sulfatase N-terminal domain-containing protein</fullName>
    </recommendedName>
</protein>
<evidence type="ECO:0000259" key="2">
    <source>
        <dbReference type="Pfam" id="PF00884"/>
    </source>
</evidence>
<proteinExistence type="predicted"/>
<gene>
    <name evidence="3" type="ORF">SAMN02983003_2846</name>
</gene>
<dbReference type="SUPFAM" id="SSF53649">
    <property type="entry name" value="Alkaline phosphatase-like"/>
    <property type="match status" value="1"/>
</dbReference>
<dbReference type="STRING" id="665118.SAMN02983003_2846"/>
<feature type="transmembrane region" description="Helical" evidence="1">
    <location>
        <begin position="37"/>
        <end position="58"/>
    </location>
</feature>
<feature type="transmembrane region" description="Helical" evidence="1">
    <location>
        <begin position="152"/>
        <end position="170"/>
    </location>
</feature>
<keyword evidence="1" id="KW-0472">Membrane</keyword>
<dbReference type="InterPro" id="IPR000917">
    <property type="entry name" value="Sulfatase_N"/>
</dbReference>